<dbReference type="EMBL" id="JAMKPW020000005">
    <property type="protein sequence ID" value="KAK8217518.1"/>
    <property type="molecule type" value="Genomic_DNA"/>
</dbReference>
<accession>A0ACC3SMR3</accession>
<protein>
    <submittedName>
        <fullName evidence="1">Uncharacterized protein</fullName>
    </submittedName>
</protein>
<comment type="caution">
    <text evidence="1">The sequence shown here is derived from an EMBL/GenBank/DDBJ whole genome shotgun (WGS) entry which is preliminary data.</text>
</comment>
<evidence type="ECO:0000313" key="1">
    <source>
        <dbReference type="EMBL" id="KAK8217518.1"/>
    </source>
</evidence>
<keyword evidence="2" id="KW-1185">Reference proteome</keyword>
<evidence type="ECO:0000313" key="2">
    <source>
        <dbReference type="Proteomes" id="UP001320706"/>
    </source>
</evidence>
<proteinExistence type="predicted"/>
<organism evidence="1 2">
    <name type="scientific">Zalaria obscura</name>
    <dbReference type="NCBI Taxonomy" id="2024903"/>
    <lineage>
        <taxon>Eukaryota</taxon>
        <taxon>Fungi</taxon>
        <taxon>Dikarya</taxon>
        <taxon>Ascomycota</taxon>
        <taxon>Pezizomycotina</taxon>
        <taxon>Dothideomycetes</taxon>
        <taxon>Dothideomycetidae</taxon>
        <taxon>Dothideales</taxon>
        <taxon>Zalariaceae</taxon>
        <taxon>Zalaria</taxon>
    </lineage>
</organism>
<gene>
    <name evidence="1" type="ORF">M8818_001276</name>
</gene>
<sequence>MKSDFSKSNFYDIANKRLVADRYSKTYVMQPAVSEGIRKHACAFMRNVKASPLLDVYTHLHYFAMDVITNHLYGRYGTNTLSEATHRPLVYDLSGEKHRTRLYLLHYFGSLMSLVSVISHGWRKINGDSSEFHVRGARLNAYGKEAVTAFRETEVQKDSLATCAKLLTAIPQNDAKVAAECMDHLVAGVDTTGDAMCILMWKLSTSEYRHIQDQLYSELQSVADSFDAETLTAPISALDSLPVLDAVIREGLRWRAPVPMTLFRVIPPGPLRMVAGVEIPAGTIVGCQAYSLHRAEVFDDPNEFKPERWLTEDKENATVLPSLECLYITLPGSDIDRTGGFAANRLLFLSATPAAQPKLQKQEPTCIETPKVDRAMTDQIAKVVSTAAPWARSFSEKINKGRLEVSLHLRLNYDTLLGPEARLHHPEISTQLAD</sequence>
<reference evidence="1" key="1">
    <citation type="submission" date="2024-02" db="EMBL/GenBank/DDBJ databases">
        <title>Metagenome Assembled Genome of Zalaria obscura JY119.</title>
        <authorList>
            <person name="Vighnesh L."/>
            <person name="Jagadeeshwari U."/>
            <person name="Venkata Ramana C."/>
            <person name="Sasikala C."/>
        </authorList>
    </citation>
    <scope>NUCLEOTIDE SEQUENCE</scope>
    <source>
        <strain evidence="1">JY119</strain>
    </source>
</reference>
<name>A0ACC3SMR3_9PEZI</name>
<dbReference type="Proteomes" id="UP001320706">
    <property type="component" value="Unassembled WGS sequence"/>
</dbReference>